<comment type="caution">
    <text evidence="1">The sequence shown here is derived from an EMBL/GenBank/DDBJ whole genome shotgun (WGS) entry which is preliminary data.</text>
</comment>
<reference evidence="1" key="1">
    <citation type="journal article" date="2021" name="Sci. Rep.">
        <title>Diploid genomic architecture of Nitzschia inconspicua, an elite biomass production diatom.</title>
        <authorList>
            <person name="Oliver A."/>
            <person name="Podell S."/>
            <person name="Pinowska A."/>
            <person name="Traller J.C."/>
            <person name="Smith S.R."/>
            <person name="McClure R."/>
            <person name="Beliaev A."/>
            <person name="Bohutskyi P."/>
            <person name="Hill E.A."/>
            <person name="Rabines A."/>
            <person name="Zheng H."/>
            <person name="Allen L.Z."/>
            <person name="Kuo A."/>
            <person name="Grigoriev I.V."/>
            <person name="Allen A.E."/>
            <person name="Hazlebeck D."/>
            <person name="Allen E.E."/>
        </authorList>
    </citation>
    <scope>NUCLEOTIDE SEQUENCE</scope>
    <source>
        <strain evidence="1">Hildebrandi</strain>
    </source>
</reference>
<keyword evidence="2" id="KW-1185">Reference proteome</keyword>
<name>A0A9K3L9L6_9STRA</name>
<dbReference type="Proteomes" id="UP000693970">
    <property type="component" value="Unassembled WGS sequence"/>
</dbReference>
<evidence type="ECO:0000313" key="2">
    <source>
        <dbReference type="Proteomes" id="UP000693970"/>
    </source>
</evidence>
<sequence length="84" mass="9559">MATCFLLRSKTKEMIVKLEIPHVTRGGPVTDLRLGSDKFLYITTTEHTLLRLPILGSVLVLDKDTLRKNLNTAVSPWPSYHRQI</sequence>
<protein>
    <submittedName>
        <fullName evidence="1">Uncharacterized protein</fullName>
    </submittedName>
</protein>
<dbReference type="EMBL" id="JAGRRH010000015">
    <property type="protein sequence ID" value="KAG7357714.1"/>
    <property type="molecule type" value="Genomic_DNA"/>
</dbReference>
<reference evidence="1" key="2">
    <citation type="submission" date="2021-04" db="EMBL/GenBank/DDBJ databases">
        <authorList>
            <person name="Podell S."/>
        </authorList>
    </citation>
    <scope>NUCLEOTIDE SEQUENCE</scope>
    <source>
        <strain evidence="1">Hildebrandi</strain>
    </source>
</reference>
<gene>
    <name evidence="1" type="ORF">IV203_002402</name>
</gene>
<organism evidence="1 2">
    <name type="scientific">Nitzschia inconspicua</name>
    <dbReference type="NCBI Taxonomy" id="303405"/>
    <lineage>
        <taxon>Eukaryota</taxon>
        <taxon>Sar</taxon>
        <taxon>Stramenopiles</taxon>
        <taxon>Ochrophyta</taxon>
        <taxon>Bacillariophyta</taxon>
        <taxon>Bacillariophyceae</taxon>
        <taxon>Bacillariophycidae</taxon>
        <taxon>Bacillariales</taxon>
        <taxon>Bacillariaceae</taxon>
        <taxon>Nitzschia</taxon>
    </lineage>
</organism>
<accession>A0A9K3L9L6</accession>
<proteinExistence type="predicted"/>
<dbReference type="AlphaFoldDB" id="A0A9K3L9L6"/>
<evidence type="ECO:0000313" key="1">
    <source>
        <dbReference type="EMBL" id="KAG7357714.1"/>
    </source>
</evidence>